<accession>A0A816AL44</accession>
<dbReference type="Proteomes" id="UP000663829">
    <property type="component" value="Unassembled WGS sequence"/>
</dbReference>
<protein>
    <submittedName>
        <fullName evidence="1">Uncharacterized protein</fullName>
    </submittedName>
</protein>
<feature type="non-terminal residue" evidence="1">
    <location>
        <position position="1"/>
    </location>
</feature>
<keyword evidence="3" id="KW-1185">Reference proteome</keyword>
<proteinExistence type="predicted"/>
<evidence type="ECO:0000313" key="2">
    <source>
        <dbReference type="EMBL" id="CAF4475231.1"/>
    </source>
</evidence>
<comment type="caution">
    <text evidence="1">The sequence shown here is derived from an EMBL/GenBank/DDBJ whole genome shotgun (WGS) entry which is preliminary data.</text>
</comment>
<dbReference type="EMBL" id="CAJOBC010101699">
    <property type="protein sequence ID" value="CAF4475231.1"/>
    <property type="molecule type" value="Genomic_DNA"/>
</dbReference>
<gene>
    <name evidence="1" type="ORF">GPM918_LOCUS42308</name>
    <name evidence="2" type="ORF">SRO942_LOCUS43512</name>
</gene>
<organism evidence="1 3">
    <name type="scientific">Didymodactylos carnosus</name>
    <dbReference type="NCBI Taxonomy" id="1234261"/>
    <lineage>
        <taxon>Eukaryota</taxon>
        <taxon>Metazoa</taxon>
        <taxon>Spiralia</taxon>
        <taxon>Gnathifera</taxon>
        <taxon>Rotifera</taxon>
        <taxon>Eurotatoria</taxon>
        <taxon>Bdelloidea</taxon>
        <taxon>Philodinida</taxon>
        <taxon>Philodinidae</taxon>
        <taxon>Didymodactylos</taxon>
    </lineage>
</organism>
<dbReference type="AlphaFoldDB" id="A0A816AL44"/>
<sequence>LFELTNYLQGCQTELKQKIPQKLFTINSADKKLFDLLYTNNYILLKELDYHGTVFATISSSKAEQTTNSGIVSFKTRRLPME</sequence>
<reference evidence="1" key="1">
    <citation type="submission" date="2021-02" db="EMBL/GenBank/DDBJ databases">
        <authorList>
            <person name="Nowell W R."/>
        </authorList>
    </citation>
    <scope>NUCLEOTIDE SEQUENCE</scope>
</reference>
<evidence type="ECO:0000313" key="3">
    <source>
        <dbReference type="Proteomes" id="UP000663829"/>
    </source>
</evidence>
<evidence type="ECO:0000313" key="1">
    <source>
        <dbReference type="EMBL" id="CAF1599022.1"/>
    </source>
</evidence>
<dbReference type="Proteomes" id="UP000681722">
    <property type="component" value="Unassembled WGS sequence"/>
</dbReference>
<name>A0A816AL44_9BILA</name>
<dbReference type="EMBL" id="CAJNOQ010035341">
    <property type="protein sequence ID" value="CAF1599022.1"/>
    <property type="molecule type" value="Genomic_DNA"/>
</dbReference>